<feature type="region of interest" description="Disordered" evidence="1">
    <location>
        <begin position="1"/>
        <end position="20"/>
    </location>
</feature>
<gene>
    <name evidence="2" type="ORF">E2C01_102143</name>
</gene>
<reference evidence="2 3" key="1">
    <citation type="submission" date="2019-05" db="EMBL/GenBank/DDBJ databases">
        <title>Another draft genome of Portunus trituberculatus and its Hox gene families provides insights of decapod evolution.</title>
        <authorList>
            <person name="Jeong J.-H."/>
            <person name="Song I."/>
            <person name="Kim S."/>
            <person name="Choi T."/>
            <person name="Kim D."/>
            <person name="Ryu S."/>
            <person name="Kim W."/>
        </authorList>
    </citation>
    <scope>NUCLEOTIDE SEQUENCE [LARGE SCALE GENOMIC DNA]</scope>
    <source>
        <tissue evidence="2">Muscle</tissue>
    </source>
</reference>
<comment type="caution">
    <text evidence="2">The sequence shown here is derived from an EMBL/GenBank/DDBJ whole genome shotgun (WGS) entry which is preliminary data.</text>
</comment>
<dbReference type="AlphaFoldDB" id="A0A5B7KHS5"/>
<name>A0A5B7KHS5_PORTR</name>
<keyword evidence="3" id="KW-1185">Reference proteome</keyword>
<dbReference type="Proteomes" id="UP000324222">
    <property type="component" value="Unassembled WGS sequence"/>
</dbReference>
<evidence type="ECO:0000256" key="1">
    <source>
        <dbReference type="SAM" id="MobiDB-lite"/>
    </source>
</evidence>
<evidence type="ECO:0000313" key="2">
    <source>
        <dbReference type="EMBL" id="MPD06337.1"/>
    </source>
</evidence>
<dbReference type="EMBL" id="VSRR010150630">
    <property type="protein sequence ID" value="MPD06337.1"/>
    <property type="molecule type" value="Genomic_DNA"/>
</dbReference>
<accession>A0A5B7KHS5</accession>
<proteinExistence type="predicted"/>
<organism evidence="2 3">
    <name type="scientific">Portunus trituberculatus</name>
    <name type="common">Swimming crab</name>
    <name type="synonym">Neptunus trituberculatus</name>
    <dbReference type="NCBI Taxonomy" id="210409"/>
    <lineage>
        <taxon>Eukaryota</taxon>
        <taxon>Metazoa</taxon>
        <taxon>Ecdysozoa</taxon>
        <taxon>Arthropoda</taxon>
        <taxon>Crustacea</taxon>
        <taxon>Multicrustacea</taxon>
        <taxon>Malacostraca</taxon>
        <taxon>Eumalacostraca</taxon>
        <taxon>Eucarida</taxon>
        <taxon>Decapoda</taxon>
        <taxon>Pleocyemata</taxon>
        <taxon>Brachyura</taxon>
        <taxon>Eubrachyura</taxon>
        <taxon>Portunoidea</taxon>
        <taxon>Portunidae</taxon>
        <taxon>Portuninae</taxon>
        <taxon>Portunus</taxon>
    </lineage>
</organism>
<sequence length="20" mass="2356">MIHSPQNTQRSSQRAQWRGS</sequence>
<evidence type="ECO:0000313" key="3">
    <source>
        <dbReference type="Proteomes" id="UP000324222"/>
    </source>
</evidence>
<protein>
    <submittedName>
        <fullName evidence="2">Uncharacterized protein</fullName>
    </submittedName>
</protein>